<dbReference type="PANTHER" id="PTHR37984:SF5">
    <property type="entry name" value="PROTEIN NYNRIN-LIKE"/>
    <property type="match status" value="1"/>
</dbReference>
<feature type="domain" description="C3H1-type" evidence="7">
    <location>
        <begin position="489"/>
        <end position="516"/>
    </location>
</feature>
<dbReference type="Pfam" id="PF00642">
    <property type="entry name" value="zf-CCCH"/>
    <property type="match status" value="2"/>
</dbReference>
<dbReference type="OrthoDB" id="1914176at2759"/>
<evidence type="ECO:0000259" key="7">
    <source>
        <dbReference type="PROSITE" id="PS50103"/>
    </source>
</evidence>
<evidence type="ECO:0000256" key="5">
    <source>
        <dbReference type="PROSITE-ProRule" id="PRU00723"/>
    </source>
</evidence>
<feature type="domain" description="Integrase catalytic" evidence="8">
    <location>
        <begin position="1548"/>
        <end position="1729"/>
    </location>
</feature>
<dbReference type="RefSeq" id="XP_002775476.1">
    <property type="nucleotide sequence ID" value="XM_002775430.1"/>
</dbReference>
<evidence type="ECO:0000256" key="3">
    <source>
        <dbReference type="ARBA" id="ARBA00022722"/>
    </source>
</evidence>
<dbReference type="Gene3D" id="3.30.420.10">
    <property type="entry name" value="Ribonuclease H-like superfamily/Ribonuclease H"/>
    <property type="match status" value="1"/>
</dbReference>
<dbReference type="InterPro" id="IPR043128">
    <property type="entry name" value="Rev_trsase/Diguanyl_cyclase"/>
</dbReference>
<dbReference type="CDD" id="cd00303">
    <property type="entry name" value="retropepsin_like"/>
    <property type="match status" value="1"/>
</dbReference>
<gene>
    <name evidence="9" type="ORF">Pmar_PMAR020453</name>
</gene>
<evidence type="ECO:0000256" key="6">
    <source>
        <dbReference type="SAM" id="MobiDB-lite"/>
    </source>
</evidence>
<dbReference type="InterPro" id="IPR021109">
    <property type="entry name" value="Peptidase_aspartic_dom_sf"/>
</dbReference>
<dbReference type="Gene3D" id="3.30.70.270">
    <property type="match status" value="1"/>
</dbReference>
<dbReference type="InterPro" id="IPR050951">
    <property type="entry name" value="Retrovirus_Pol_polyprotein"/>
</dbReference>
<organism evidence="10">
    <name type="scientific">Perkinsus marinus (strain ATCC 50983 / TXsc)</name>
    <dbReference type="NCBI Taxonomy" id="423536"/>
    <lineage>
        <taxon>Eukaryota</taxon>
        <taxon>Sar</taxon>
        <taxon>Alveolata</taxon>
        <taxon>Perkinsozoa</taxon>
        <taxon>Perkinsea</taxon>
        <taxon>Perkinsida</taxon>
        <taxon>Perkinsidae</taxon>
        <taxon>Perkinsus</taxon>
    </lineage>
</organism>
<dbReference type="SUPFAM" id="SSF53098">
    <property type="entry name" value="Ribonuclease H-like"/>
    <property type="match status" value="1"/>
</dbReference>
<feature type="region of interest" description="Disordered" evidence="6">
    <location>
        <begin position="543"/>
        <end position="572"/>
    </location>
</feature>
<dbReference type="SUPFAM" id="SSF56672">
    <property type="entry name" value="DNA/RNA polymerases"/>
    <property type="match status" value="1"/>
</dbReference>
<dbReference type="Gene3D" id="2.40.70.10">
    <property type="entry name" value="Acid Proteases"/>
    <property type="match status" value="1"/>
</dbReference>
<name>C5L730_PERM5</name>
<feature type="compositionally biased region" description="Basic and acidic residues" evidence="6">
    <location>
        <begin position="263"/>
        <end position="278"/>
    </location>
</feature>
<evidence type="ECO:0000259" key="8">
    <source>
        <dbReference type="PROSITE" id="PS50994"/>
    </source>
</evidence>
<evidence type="ECO:0000313" key="10">
    <source>
        <dbReference type="Proteomes" id="UP000007800"/>
    </source>
</evidence>
<feature type="region of interest" description="Disordered" evidence="6">
    <location>
        <begin position="444"/>
        <end position="493"/>
    </location>
</feature>
<dbReference type="InterPro" id="IPR000571">
    <property type="entry name" value="Znf_CCCH"/>
</dbReference>
<sequence length="1847" mass="203585">MASSSAVRRAQIPISGSDAGTLPHLVDAITFTAGSPRPLFDDSTASDDAANIILAVVEGALTTSILPDLQTCADALSVALVERQWGTLSDEEKDNITGVVGDRFVEYVARRIEHACTSAAEGVLQQDEIKHLSRNLSDMVVTRALHTQTLVDRISPQHLLPDYRRRNLAALRELQSVRSSVFSPGWRDWFLQVPPSSSPPSRRTGTPEGLAPARLSPIQVERVSAAPAISSHPSVHSSAAQATVQRVGTESVVPSAGSTEAVDESRRRLAHKDADKAAKAFKGGPYSGIDDPRGLSGFWWQLESFVVRRGWRLGGPEQYFLLTNLVPEDEARDVLDEEAPVTLSGYAQAVDRIHQTLLEDSGGILESEKLLSETVVRQSSESLTSFIAKIDKWTRRCKSAGVALSDGHIIKAYRVGINDSACRDASYEYPSSLREFRVRAMTRAARVDSEQKKGGEPGHSGRPDQAKFAARDKGGQQRLPAAQGGQKPPTSPGICRQHLRGACSYGDRCKFSHVSGPREECRQWLNGNCRFGDRCVYAHNKKRSDNANGKKPTALKTVQEGPPEEKEIGERPAEEEQVQMLWAMPDLMPSAGGDRQQYVGPTMLFEIAGGQRPLQALLDSGAVRNYISQAVVEARGWKCFPSEALARLADGSTLRVRGSVRVIVVYDGMEVPLDFHILPPRANSVAADDALDDRCILGTRSMCTLGISLRFSEEGGKRRVVISRPITHQRSTVDHPHLSASQSIVADYGTVNVIDEVLTVRFHRDDSSLCHVAETSDLFPSMAVEPDCGQPPEPVCKHRPFDDSWCAVRGAPQYAVRLRPMGVDEEKDCPDQTHVAEVRWQVTTAPPGSKLPRSPADFSIPLHNRLSEEQKRTFRQEIAKFTVRGWWSEISPSDAELPTTREEEEQLPVAIAFPVPQGEAKVRPCVDVRQCNRQSPNSSYVGASCPVILSQIRVALAQIAAKARTHPLLPLLSLETMDCMTAFYRIRLHRKCARIRCFGRVYTARRLIFGLRCGPAVLEEVLHRLVQAARQNLSSDVVGSLPLYHYVYVDDLTLLGDRQAVTAFKNELIRVGAAWGFEFSAAKMHSIHFDAEGHCNPFDDFTHLGVQFAAQPTTTNSCELRLRCAHIPLPEVGTLVAGSKLSKRCAFKIAGAAFDVLSVHGEQSLAGDLVRRVSGRWKTSSWDESVVLAKDEATALNIAVKVLRDKPAVCDHAVCFHADYLDIYADASPTGLGIVALFSRRGEQRCEDSQSSGHASQDTVLYRRAKMWKNAQYNWHQNRKEAFALAGSYLFLNSVVAYVSPLTVRFWSDSHTAISWVTGGSKLTCKSIERVAISRLIDAMADLRESWHRRYGLVPVTYHLAGKKNSSADELSRLSALWKVPTTLLQRDSMRLEDGIQQGGRPSIDKPSAVAYEHAEPVFTCASYDDQLFALSATDVLAPPDRYAMSVGRPARTELLKLQWGSPCLRAILSALGSRAPGDREAARAVDLPRDLAKELKEFSIAEDGLLMKRISTTRVHNSRGSRLCYAVPMDSDDGKRYAQNLVSSYHSTSGPDIRDVWVKGICAGWTLTMGVSAPWQTVSVDIADMVIDRTNKFSCALFLIDHYNMKAPTVSRTVESYIMMFGSMLTLRSDAGPCFRGRPFVAMLKKYGIRHKMTGPFAPFSNGAVERAISSIKFISRSLKNKRNWPQFLPRVLFRLNAKALNHVELSPFDIFFGRSLRLPLEVALENTGVAAEAHATPESEEARKETRDEIDRLVCAALRIRDDEVSTARGHLRRGPPAVGSTVLIYEPGVAGKGGTYDRQPYVVNDILDGTTLKLSKVGEPSSTKTSHYLNVRPYYGSSGGHVRD</sequence>
<keyword evidence="5" id="KW-0862">Zinc</keyword>
<dbReference type="InterPro" id="IPR001584">
    <property type="entry name" value="Integrase_cat-core"/>
</dbReference>
<dbReference type="GO" id="GO:0004519">
    <property type="term" value="F:endonuclease activity"/>
    <property type="evidence" value="ECO:0007669"/>
    <property type="project" value="UniProtKB-KW"/>
</dbReference>
<dbReference type="InterPro" id="IPR043502">
    <property type="entry name" value="DNA/RNA_pol_sf"/>
</dbReference>
<keyword evidence="10" id="KW-1185">Reference proteome</keyword>
<feature type="compositionally biased region" description="Basic and acidic residues" evidence="6">
    <location>
        <begin position="445"/>
        <end position="475"/>
    </location>
</feature>
<dbReference type="SMART" id="SM00356">
    <property type="entry name" value="ZnF_C3H1"/>
    <property type="match status" value="2"/>
</dbReference>
<accession>C5L730</accession>
<feature type="zinc finger region" description="C3H1-type" evidence="5">
    <location>
        <begin position="489"/>
        <end position="516"/>
    </location>
</feature>
<dbReference type="EMBL" id="GG679899">
    <property type="protein sequence ID" value="EER07292.1"/>
    <property type="molecule type" value="Genomic_DNA"/>
</dbReference>
<keyword evidence="3" id="KW-0540">Nuclease</keyword>
<feature type="zinc finger region" description="C3H1-type" evidence="5">
    <location>
        <begin position="520"/>
        <end position="542"/>
    </location>
</feature>
<proteinExistence type="predicted"/>
<keyword evidence="2" id="KW-0548">Nucleotidyltransferase</keyword>
<dbReference type="Proteomes" id="UP000007800">
    <property type="component" value="Unassembled WGS sequence"/>
</dbReference>
<keyword evidence="5" id="KW-0863">Zinc-finger</keyword>
<dbReference type="InterPro" id="IPR036397">
    <property type="entry name" value="RNaseH_sf"/>
</dbReference>
<dbReference type="PROSITE" id="PS50994">
    <property type="entry name" value="INTEGRASE"/>
    <property type="match status" value="1"/>
</dbReference>
<dbReference type="GO" id="GO:0008270">
    <property type="term" value="F:zinc ion binding"/>
    <property type="evidence" value="ECO:0007669"/>
    <property type="project" value="UniProtKB-KW"/>
</dbReference>
<protein>
    <submittedName>
        <fullName evidence="9">Gag/pol/env polyprotein, putative</fullName>
    </submittedName>
</protein>
<dbReference type="InterPro" id="IPR012337">
    <property type="entry name" value="RNaseH-like_sf"/>
</dbReference>
<dbReference type="Gene3D" id="3.10.10.10">
    <property type="entry name" value="HIV Type 1 Reverse Transcriptase, subunit A, domain 1"/>
    <property type="match status" value="1"/>
</dbReference>
<feature type="domain" description="C3H1-type" evidence="7">
    <location>
        <begin position="520"/>
        <end position="542"/>
    </location>
</feature>
<evidence type="ECO:0000256" key="4">
    <source>
        <dbReference type="ARBA" id="ARBA00022759"/>
    </source>
</evidence>
<dbReference type="GO" id="GO:0003676">
    <property type="term" value="F:nucleic acid binding"/>
    <property type="evidence" value="ECO:0007669"/>
    <property type="project" value="InterPro"/>
</dbReference>
<dbReference type="PROSITE" id="PS50103">
    <property type="entry name" value="ZF_C3H1"/>
    <property type="match status" value="2"/>
</dbReference>
<feature type="compositionally biased region" description="Polar residues" evidence="6">
    <location>
        <begin position="231"/>
        <end position="248"/>
    </location>
</feature>
<evidence type="ECO:0000256" key="1">
    <source>
        <dbReference type="ARBA" id="ARBA00022679"/>
    </source>
</evidence>
<reference evidence="9 10" key="1">
    <citation type="submission" date="2008-07" db="EMBL/GenBank/DDBJ databases">
        <authorList>
            <person name="El-Sayed N."/>
            <person name="Caler E."/>
            <person name="Inman J."/>
            <person name="Amedeo P."/>
            <person name="Hass B."/>
            <person name="Wortman J."/>
        </authorList>
    </citation>
    <scope>NUCLEOTIDE SEQUENCE [LARGE SCALE GENOMIC DNA]</scope>
    <source>
        <strain evidence="10">ATCC 50983 / TXsc</strain>
    </source>
</reference>
<keyword evidence="4" id="KW-0378">Hydrolase</keyword>
<dbReference type="GO" id="GO:0016779">
    <property type="term" value="F:nucleotidyltransferase activity"/>
    <property type="evidence" value="ECO:0007669"/>
    <property type="project" value="UniProtKB-KW"/>
</dbReference>
<dbReference type="GO" id="GO:0015074">
    <property type="term" value="P:DNA integration"/>
    <property type="evidence" value="ECO:0007669"/>
    <property type="project" value="InterPro"/>
</dbReference>
<keyword evidence="1" id="KW-0808">Transferase</keyword>
<dbReference type="Gene3D" id="4.10.1000.10">
    <property type="entry name" value="Zinc finger, CCCH-type"/>
    <property type="match status" value="1"/>
</dbReference>
<dbReference type="InParanoid" id="C5L730"/>
<feature type="region of interest" description="Disordered" evidence="6">
    <location>
        <begin position="226"/>
        <end position="286"/>
    </location>
</feature>
<keyword evidence="4" id="KW-0255">Endonuclease</keyword>
<evidence type="ECO:0000313" key="9">
    <source>
        <dbReference type="EMBL" id="EER07292.1"/>
    </source>
</evidence>
<evidence type="ECO:0000256" key="2">
    <source>
        <dbReference type="ARBA" id="ARBA00022695"/>
    </source>
</evidence>
<feature type="compositionally biased region" description="Basic and acidic residues" evidence="6">
    <location>
        <begin position="563"/>
        <end position="572"/>
    </location>
</feature>
<keyword evidence="5" id="KW-0479">Metal-binding</keyword>
<dbReference type="PANTHER" id="PTHR37984">
    <property type="entry name" value="PROTEIN CBG26694"/>
    <property type="match status" value="1"/>
</dbReference>
<dbReference type="GeneID" id="9060061"/>